<dbReference type="Proteomes" id="UP000243515">
    <property type="component" value="Unassembled WGS sequence"/>
</dbReference>
<dbReference type="PROSITE" id="PS50103">
    <property type="entry name" value="ZF_C3H1"/>
    <property type="match status" value="1"/>
</dbReference>
<keyword evidence="4 8" id="KW-0863">Zinc-finger</keyword>
<dbReference type="OrthoDB" id="2423195at2759"/>
<proteinExistence type="predicted"/>
<evidence type="ECO:0000256" key="6">
    <source>
        <dbReference type="ARBA" id="ARBA00022833"/>
    </source>
</evidence>
<dbReference type="PANTHER" id="PTHR10887">
    <property type="entry name" value="DNA2/NAM7 HELICASE FAMILY"/>
    <property type="match status" value="1"/>
</dbReference>
<evidence type="ECO:0000256" key="5">
    <source>
        <dbReference type="ARBA" id="ARBA00022806"/>
    </source>
</evidence>
<dbReference type="EMBL" id="NPHW01006867">
    <property type="protein sequence ID" value="OXV05509.1"/>
    <property type="molecule type" value="Genomic_DNA"/>
</dbReference>
<evidence type="ECO:0000256" key="1">
    <source>
        <dbReference type="ARBA" id="ARBA00004496"/>
    </source>
</evidence>
<keyword evidence="6 8" id="KW-0862">Zinc</keyword>
<accession>A0A232LMY1</accession>
<sequence>MLSTGIMPGQQSFCYEFANTGRCRFISSCKYTHVSSGSKHLDHDRPQTGPTQRRPRDEHLAIAETELRSWKVNLPQDSGPLRPLGHRLEFFFQEAQRLIETNASILQEVIPCLAGESGLRRIQELIEQEFHRMPLATKTHTFTSQILPFLRTMSHPTVLSSLVLEHAVGTIYNVLFGHGGRRTIRLFGYILDVLAAVDPADKLIVIYLEHSLTVFSQILDINSEAFIQEPLKGAAKRFAEIFIAVLDSQDVNLLNEARKYLERIERRLEIGSSLPTARPATVSTSTKNNPNSTFTIHSDPPGGRHDNDFKDISEIKILPTFQEILCPRAEYLPVKDPAQWHLAGVDGLLDRNFRLLREDTIGQLRDAIQPELEQLLHPKATHRRNERPNQMRTYVYSKAKVVDLCFDRLAGFQFGVEFPQPFRAVSSAIKRQEWWQISKRMLADALVCVVDSHGIVVFCTVLGFETAEQARARQEQSSQYKRKDAGLWKDENIASVYLGFVESNSENVRCILQHYQTQPASSLSLVEFPGVLLPAFQPTLRALQQMKTAGNLPFSEFLAPTGPQTSSSTVVPPPEYALKPGFGFNLRCLMNSNADLTLRPGQPFDIAKLQNNSTLDDAQAIALVNTLQRRIGLIQGPPGTGKSFTGIALVKVLLANKKRANIGPLICVCYTNHALDQLLEGLLDDQITSQIVRIGSRSRSERLAPFNLRRIGRDATKTKFEKRRNYDIHRKFDNHEQQFATLTRRLNARDAWSNVEDYLMENHSELHLHLFGVDEDGFQKVGGKNPESIFKNWLQWARPQVGDARSLEQLRTVNLDDMTIRERRILYQDWLKETKINLRAKVTQLISSHRSAKSDFSNIRDEIDLRCLSEADVIGVTTTGLARNLHMLRRLSSKVVLCEEAGEVLEAHLLTALLPSVEHAILIGDHLQLRPKIQNFELSRENRNGGEIYSLDVSLFERLVNPESQTGPKLLYSTLRTQRRMHPSIAQLIRETLYPRLHDAPAVFKYPQVTGIRKRLFWIDHTKPEVNPLTNDDMSTSHYNEHEIDMAAAIIKHLISQGTYKSGDIALLTPYLGQLQRLRRRLSQSYAIVLGDRDQDELEKEGFDVEDAQASNPILKSTLLENLRVATIDNFQGEEAKIVVVTLVRSNEQNRCGFLRTSNRINVLLSRAKHGMYIIGNSRTSSHVQMWGEIVNILQMSGNFGTSLELQCPRHPNNPIAFCGSKEIKDRVVDFILGEMYRDINLDENPCIFPRCGHFSTMESMDALMDIKKYYVVDHKDKPIAIAAPLDPFSMNDMKTCATCRGSLRDIARYGRLVRRALLDESTKKLILYINGEYVPLAREVSKQIQLLNVKRNNHKKTAVTAFESTNVLRVEGTRDRQAKLISVILNKHDKSRWLEAVKLRSSVHDYCRKVAIEEQPFNRVRNLVNNARRHKRGKGVFHFDESVLQTKGSLLAMALSMQLDIVLLADFLSLREQANNASKGELKLDLEVNRTECYSLIDAAAQSRHFRQQVEGYIFLAQLYALESPHTAAPNASARYREKGHKAISDARRICATHSSQTRGLVPEIDATEKMLRGTTFYSTVGTEERMVVITAMSKEFTGTGHWYYCQNGHPFTIGECGMPMQLARCPECQAPVGGRNHEITSGVRHANDIEGRLENMRIE</sequence>
<evidence type="ECO:0000256" key="8">
    <source>
        <dbReference type="PROSITE-ProRule" id="PRU00723"/>
    </source>
</evidence>
<keyword evidence="3 8" id="KW-0479">Metal-binding</keyword>
<keyword evidence="2" id="KW-0963">Cytoplasm</keyword>
<dbReference type="Pfam" id="PF20173">
    <property type="entry name" value="ZnF_RZ-type"/>
    <property type="match status" value="1"/>
</dbReference>
<feature type="domain" description="C3H1-type" evidence="10">
    <location>
        <begin position="8"/>
        <end position="36"/>
    </location>
</feature>
<dbReference type="InterPro" id="IPR047187">
    <property type="entry name" value="SF1_C_Upf1"/>
</dbReference>
<evidence type="ECO:0000313" key="12">
    <source>
        <dbReference type="EMBL" id="OXV05509.1"/>
    </source>
</evidence>
<evidence type="ECO:0000259" key="10">
    <source>
        <dbReference type="PROSITE" id="PS50103"/>
    </source>
</evidence>
<keyword evidence="7" id="KW-0391">Immunity</keyword>
<feature type="region of interest" description="Disordered" evidence="9">
    <location>
        <begin position="276"/>
        <end position="305"/>
    </location>
</feature>
<dbReference type="GO" id="GO:0004386">
    <property type="term" value="F:helicase activity"/>
    <property type="evidence" value="ECO:0007669"/>
    <property type="project" value="InterPro"/>
</dbReference>
<dbReference type="CDD" id="cd18808">
    <property type="entry name" value="SF1_C_Upf1"/>
    <property type="match status" value="1"/>
</dbReference>
<dbReference type="GO" id="GO:0031380">
    <property type="term" value="C:nuclear RNA-directed RNA polymerase complex"/>
    <property type="evidence" value="ECO:0007669"/>
    <property type="project" value="TreeGrafter"/>
</dbReference>
<gene>
    <name evidence="12" type="ORF">Egran_06723</name>
</gene>
<dbReference type="Gene3D" id="3.40.50.300">
    <property type="entry name" value="P-loop containing nucleotide triphosphate hydrolases"/>
    <property type="match status" value="2"/>
</dbReference>
<dbReference type="GO" id="GO:0008270">
    <property type="term" value="F:zinc ion binding"/>
    <property type="evidence" value="ECO:0007669"/>
    <property type="project" value="UniProtKB-KW"/>
</dbReference>
<evidence type="ECO:0000256" key="9">
    <source>
        <dbReference type="SAM" id="MobiDB-lite"/>
    </source>
</evidence>
<dbReference type="InterPro" id="IPR027417">
    <property type="entry name" value="P-loop_NTPase"/>
</dbReference>
<dbReference type="InterPro" id="IPR041679">
    <property type="entry name" value="DNA2/NAM7-like_C"/>
</dbReference>
<dbReference type="SUPFAM" id="SSF52540">
    <property type="entry name" value="P-loop containing nucleoside triphosphate hydrolases"/>
    <property type="match status" value="1"/>
</dbReference>
<evidence type="ECO:0000256" key="7">
    <source>
        <dbReference type="ARBA" id="ARBA00022859"/>
    </source>
</evidence>
<dbReference type="PANTHER" id="PTHR10887:SF445">
    <property type="entry name" value="NFX1-TYPE ZINC FINGER-CONTAINING PROTEIN 1"/>
    <property type="match status" value="1"/>
</dbReference>
<keyword evidence="5" id="KW-0067">ATP-binding</keyword>
<evidence type="ECO:0000313" key="13">
    <source>
        <dbReference type="Proteomes" id="UP000243515"/>
    </source>
</evidence>
<comment type="subcellular location">
    <subcellularLocation>
        <location evidence="1">Cytoplasm</location>
    </subcellularLocation>
</comment>
<dbReference type="PROSITE" id="PS51981">
    <property type="entry name" value="ZF_RZ"/>
    <property type="match status" value="1"/>
</dbReference>
<keyword evidence="5" id="KW-0547">Nucleotide-binding</keyword>
<keyword evidence="5" id="KW-0378">Hydrolase</keyword>
<feature type="zinc finger region" description="C3H1-type" evidence="8">
    <location>
        <begin position="8"/>
        <end position="36"/>
    </location>
</feature>
<dbReference type="GO" id="GO:0031048">
    <property type="term" value="P:regulatory ncRNA-mediated heterochromatin formation"/>
    <property type="evidence" value="ECO:0007669"/>
    <property type="project" value="TreeGrafter"/>
</dbReference>
<feature type="domain" description="RZ-type" evidence="11">
    <location>
        <begin position="1582"/>
        <end position="1657"/>
    </location>
</feature>
<dbReference type="CDD" id="cd17936">
    <property type="entry name" value="EEXXEc_NFX1"/>
    <property type="match status" value="1"/>
</dbReference>
<keyword evidence="5" id="KW-0347">Helicase</keyword>
<dbReference type="FunFam" id="3.40.50.300:FF:001660">
    <property type="entry name" value="NF-X1 finger and helicase protein, putative"/>
    <property type="match status" value="1"/>
</dbReference>
<comment type="caution">
    <text evidence="12">The sequence shown here is derived from an EMBL/GenBank/DDBJ whole genome shotgun (WGS) entry which is preliminary data.</text>
</comment>
<protein>
    <submittedName>
        <fullName evidence="12">Uncharacterized protein</fullName>
    </submittedName>
</protein>
<dbReference type="InterPro" id="IPR000571">
    <property type="entry name" value="Znf_CCCH"/>
</dbReference>
<dbReference type="GO" id="GO:0002376">
    <property type="term" value="P:immune system process"/>
    <property type="evidence" value="ECO:0007669"/>
    <property type="project" value="UniProtKB-KW"/>
</dbReference>
<evidence type="ECO:0000256" key="4">
    <source>
        <dbReference type="ARBA" id="ARBA00022771"/>
    </source>
</evidence>
<feature type="region of interest" description="Disordered" evidence="9">
    <location>
        <begin position="35"/>
        <end position="57"/>
    </location>
</feature>
<keyword evidence="13" id="KW-1185">Reference proteome</keyword>
<dbReference type="Pfam" id="PF13086">
    <property type="entry name" value="AAA_11"/>
    <property type="match status" value="1"/>
</dbReference>
<evidence type="ECO:0000256" key="2">
    <source>
        <dbReference type="ARBA" id="ARBA00022490"/>
    </source>
</evidence>
<dbReference type="InterPro" id="IPR041677">
    <property type="entry name" value="DNA2/NAM7_AAA_11"/>
</dbReference>
<organism evidence="12 13">
    <name type="scientific">Elaphomyces granulatus</name>
    <dbReference type="NCBI Taxonomy" id="519963"/>
    <lineage>
        <taxon>Eukaryota</taxon>
        <taxon>Fungi</taxon>
        <taxon>Dikarya</taxon>
        <taxon>Ascomycota</taxon>
        <taxon>Pezizomycotina</taxon>
        <taxon>Eurotiomycetes</taxon>
        <taxon>Eurotiomycetidae</taxon>
        <taxon>Eurotiales</taxon>
        <taxon>Elaphomycetaceae</taxon>
        <taxon>Elaphomyces</taxon>
    </lineage>
</organism>
<dbReference type="GO" id="GO:0005737">
    <property type="term" value="C:cytoplasm"/>
    <property type="evidence" value="ECO:0007669"/>
    <property type="project" value="UniProtKB-SubCell"/>
</dbReference>
<feature type="compositionally biased region" description="Polar residues" evidence="9">
    <location>
        <begin position="281"/>
        <end position="296"/>
    </location>
</feature>
<dbReference type="InterPro" id="IPR046439">
    <property type="entry name" value="ZF_RZ_dom"/>
</dbReference>
<dbReference type="Pfam" id="PF13087">
    <property type="entry name" value="AAA_12"/>
    <property type="match status" value="1"/>
</dbReference>
<name>A0A232LMY1_9EURO</name>
<evidence type="ECO:0000259" key="11">
    <source>
        <dbReference type="PROSITE" id="PS51981"/>
    </source>
</evidence>
<dbReference type="InterPro" id="IPR045055">
    <property type="entry name" value="DNA2/NAM7-like"/>
</dbReference>
<evidence type="ECO:0000256" key="3">
    <source>
        <dbReference type="ARBA" id="ARBA00022723"/>
    </source>
</evidence>
<reference evidence="12 13" key="1">
    <citation type="journal article" date="2015" name="Environ. Microbiol.">
        <title>Metagenome sequence of Elaphomyces granulatus from sporocarp tissue reveals Ascomycota ectomycorrhizal fingerprints of genome expansion and a Proteobacteria-rich microbiome.</title>
        <authorList>
            <person name="Quandt C.A."/>
            <person name="Kohler A."/>
            <person name="Hesse C.N."/>
            <person name="Sharpton T.J."/>
            <person name="Martin F."/>
            <person name="Spatafora J.W."/>
        </authorList>
    </citation>
    <scope>NUCLEOTIDE SEQUENCE [LARGE SCALE GENOMIC DNA]</scope>
    <source>
        <strain evidence="12 13">OSC145934</strain>
    </source>
</reference>